<dbReference type="OrthoDB" id="2678913at2759"/>
<sequence length="53" mass="5954">NLISTYIAQEQAAGRYSRAYSLEELESIIGPFRTLPLELVPKPGSNTFRLVQD</sequence>
<dbReference type="Proteomes" id="UP000799118">
    <property type="component" value="Unassembled WGS sequence"/>
</dbReference>
<evidence type="ECO:0000313" key="2">
    <source>
        <dbReference type="Proteomes" id="UP000799118"/>
    </source>
</evidence>
<organism evidence="1 2">
    <name type="scientific">Gymnopus androsaceus JB14</name>
    <dbReference type="NCBI Taxonomy" id="1447944"/>
    <lineage>
        <taxon>Eukaryota</taxon>
        <taxon>Fungi</taxon>
        <taxon>Dikarya</taxon>
        <taxon>Basidiomycota</taxon>
        <taxon>Agaricomycotina</taxon>
        <taxon>Agaricomycetes</taxon>
        <taxon>Agaricomycetidae</taxon>
        <taxon>Agaricales</taxon>
        <taxon>Marasmiineae</taxon>
        <taxon>Omphalotaceae</taxon>
        <taxon>Gymnopus</taxon>
    </lineage>
</organism>
<gene>
    <name evidence="1" type="ORF">BT96DRAFT_765689</name>
</gene>
<evidence type="ECO:0000313" key="1">
    <source>
        <dbReference type="EMBL" id="KAE9384864.1"/>
    </source>
</evidence>
<reference evidence="1" key="1">
    <citation type="journal article" date="2019" name="Environ. Microbiol.">
        <title>Fungal ecological strategies reflected in gene transcription - a case study of two litter decomposers.</title>
        <authorList>
            <person name="Barbi F."/>
            <person name="Kohler A."/>
            <person name="Barry K."/>
            <person name="Baskaran P."/>
            <person name="Daum C."/>
            <person name="Fauchery L."/>
            <person name="Ihrmark K."/>
            <person name="Kuo A."/>
            <person name="LaButti K."/>
            <person name="Lipzen A."/>
            <person name="Morin E."/>
            <person name="Grigoriev I.V."/>
            <person name="Henrissat B."/>
            <person name="Lindahl B."/>
            <person name="Martin F."/>
        </authorList>
    </citation>
    <scope>NUCLEOTIDE SEQUENCE</scope>
    <source>
        <strain evidence="1">JB14</strain>
    </source>
</reference>
<feature type="non-terminal residue" evidence="1">
    <location>
        <position position="1"/>
    </location>
</feature>
<accession>A0A6A4GHM7</accession>
<feature type="non-terminal residue" evidence="1">
    <location>
        <position position="53"/>
    </location>
</feature>
<name>A0A6A4GHM7_9AGAR</name>
<proteinExistence type="predicted"/>
<dbReference type="AlphaFoldDB" id="A0A6A4GHM7"/>
<protein>
    <submittedName>
        <fullName evidence="1">Uncharacterized protein</fullName>
    </submittedName>
</protein>
<dbReference type="EMBL" id="ML770068">
    <property type="protein sequence ID" value="KAE9384864.1"/>
    <property type="molecule type" value="Genomic_DNA"/>
</dbReference>
<keyword evidence="2" id="KW-1185">Reference proteome</keyword>